<keyword evidence="6" id="KW-1185">Reference proteome</keyword>
<dbReference type="InterPro" id="IPR002347">
    <property type="entry name" value="SDR_fam"/>
</dbReference>
<evidence type="ECO:0000313" key="5">
    <source>
        <dbReference type="EMBL" id="GES17575.1"/>
    </source>
</evidence>
<dbReference type="RefSeq" id="WP_155342722.1">
    <property type="nucleotide sequence ID" value="NZ_BAAAHM010000001.1"/>
</dbReference>
<organism evidence="5 6">
    <name type="scientific">Acrocarpospora pleiomorpha</name>
    <dbReference type="NCBI Taxonomy" id="90975"/>
    <lineage>
        <taxon>Bacteria</taxon>
        <taxon>Bacillati</taxon>
        <taxon>Actinomycetota</taxon>
        <taxon>Actinomycetes</taxon>
        <taxon>Streptosporangiales</taxon>
        <taxon>Streptosporangiaceae</taxon>
        <taxon>Acrocarpospora</taxon>
    </lineage>
</organism>
<dbReference type="InterPro" id="IPR036291">
    <property type="entry name" value="NAD(P)-bd_dom_sf"/>
</dbReference>
<dbReference type="PRINTS" id="PR00081">
    <property type="entry name" value="GDHRDH"/>
</dbReference>
<dbReference type="PRINTS" id="PR00080">
    <property type="entry name" value="SDRFAMILY"/>
</dbReference>
<dbReference type="AlphaFoldDB" id="A0A5M3X7B8"/>
<keyword evidence="3" id="KW-0520">NAD</keyword>
<dbReference type="InterPro" id="IPR023985">
    <property type="entry name" value="SDR_subfam_1"/>
</dbReference>
<name>A0A5M3X7B8_9ACTN</name>
<keyword evidence="2" id="KW-0560">Oxidoreductase</keyword>
<evidence type="ECO:0000256" key="4">
    <source>
        <dbReference type="RuleBase" id="RU000363"/>
    </source>
</evidence>
<dbReference type="GO" id="GO:0016616">
    <property type="term" value="F:oxidoreductase activity, acting on the CH-OH group of donors, NAD or NADP as acceptor"/>
    <property type="evidence" value="ECO:0007669"/>
    <property type="project" value="TreeGrafter"/>
</dbReference>
<proteinExistence type="inferred from homology"/>
<evidence type="ECO:0000313" key="6">
    <source>
        <dbReference type="Proteomes" id="UP000377595"/>
    </source>
</evidence>
<dbReference type="Proteomes" id="UP000377595">
    <property type="component" value="Unassembled WGS sequence"/>
</dbReference>
<dbReference type="PANTHER" id="PTHR42760">
    <property type="entry name" value="SHORT-CHAIN DEHYDROGENASES/REDUCTASES FAMILY MEMBER"/>
    <property type="match status" value="1"/>
</dbReference>
<gene>
    <name evidence="5" type="ORF">Aple_004700</name>
</gene>
<evidence type="ECO:0000256" key="1">
    <source>
        <dbReference type="ARBA" id="ARBA00006484"/>
    </source>
</evidence>
<evidence type="ECO:0000256" key="2">
    <source>
        <dbReference type="ARBA" id="ARBA00023002"/>
    </source>
</evidence>
<dbReference type="Gene3D" id="3.40.50.720">
    <property type="entry name" value="NAD(P)-binding Rossmann-like Domain"/>
    <property type="match status" value="1"/>
</dbReference>
<sequence length="277" mass="29836">MPNFTRRIALVTGAAHGQGREHAIQFAKNGADVILVDVPKPVDSVPYPLGTSAELRETASAVEGLERKALVVEADVRSIDAMRAVVADGIAAFGHIDILAANAGVVTYHQLVDMDDQAWQDTIDVNLTGVANSIRAVLPHMMERKYGRIVVTSSQAARRGVPNLSHYAASKWALIGLVKAVALEAAPYMITCNAVLPGAVNTPMMHHDEVYKVFVPEKDAPGLEDMEARLTQMNPMPTIWVEPTDISHEVLHLAAEESRFISGCTVDVAAAYNANLP</sequence>
<dbReference type="PANTHER" id="PTHR42760:SF133">
    <property type="entry name" value="3-OXOACYL-[ACYL-CARRIER-PROTEIN] REDUCTASE"/>
    <property type="match status" value="1"/>
</dbReference>
<dbReference type="NCBIfam" id="TIGR03971">
    <property type="entry name" value="SDR_subfam_1"/>
    <property type="match status" value="1"/>
</dbReference>
<comment type="similarity">
    <text evidence="1 4">Belongs to the short-chain dehydrogenases/reductases (SDR) family.</text>
</comment>
<dbReference type="PROSITE" id="PS00061">
    <property type="entry name" value="ADH_SHORT"/>
    <property type="match status" value="1"/>
</dbReference>
<dbReference type="EMBL" id="BLAF01000004">
    <property type="protein sequence ID" value="GES17575.1"/>
    <property type="molecule type" value="Genomic_DNA"/>
</dbReference>
<dbReference type="OrthoDB" id="5173603at2"/>
<protein>
    <submittedName>
        <fullName evidence="5">Putative short chain dehydrogenase/reductase</fullName>
    </submittedName>
</protein>
<comment type="caution">
    <text evidence="5">The sequence shown here is derived from an EMBL/GenBank/DDBJ whole genome shotgun (WGS) entry which is preliminary data.</text>
</comment>
<dbReference type="SUPFAM" id="SSF51735">
    <property type="entry name" value="NAD(P)-binding Rossmann-fold domains"/>
    <property type="match status" value="1"/>
</dbReference>
<accession>A0A5M3X7B8</accession>
<dbReference type="InterPro" id="IPR020904">
    <property type="entry name" value="Sc_DH/Rdtase_CS"/>
</dbReference>
<dbReference type="Pfam" id="PF00106">
    <property type="entry name" value="adh_short"/>
    <property type="match status" value="1"/>
</dbReference>
<evidence type="ECO:0000256" key="3">
    <source>
        <dbReference type="ARBA" id="ARBA00023027"/>
    </source>
</evidence>
<reference evidence="5 6" key="1">
    <citation type="submission" date="2019-10" db="EMBL/GenBank/DDBJ databases">
        <title>Whole genome shotgun sequence of Acrocarpospora pleiomorpha NBRC 16267.</title>
        <authorList>
            <person name="Ichikawa N."/>
            <person name="Kimura A."/>
            <person name="Kitahashi Y."/>
            <person name="Komaki H."/>
            <person name="Oguchi A."/>
        </authorList>
    </citation>
    <scope>NUCLEOTIDE SEQUENCE [LARGE SCALE GENOMIC DNA]</scope>
    <source>
        <strain evidence="5 6">NBRC 16267</strain>
    </source>
</reference>
<dbReference type="CDD" id="cd05233">
    <property type="entry name" value="SDR_c"/>
    <property type="match status" value="1"/>
</dbReference>
<dbReference type="FunFam" id="3.40.50.720:FF:000084">
    <property type="entry name" value="Short-chain dehydrogenase reductase"/>
    <property type="match status" value="1"/>
</dbReference>